<evidence type="ECO:0000259" key="8">
    <source>
        <dbReference type="SMART" id="SM00062"/>
    </source>
</evidence>
<dbReference type="SMART" id="SM00062">
    <property type="entry name" value="PBPb"/>
    <property type="match status" value="1"/>
</dbReference>
<dbReference type="EMBL" id="JAJBZT010000012">
    <property type="protein sequence ID" value="MCB6185106.1"/>
    <property type="molecule type" value="Genomic_DNA"/>
</dbReference>
<feature type="signal peptide" evidence="7">
    <location>
        <begin position="1"/>
        <end position="18"/>
    </location>
</feature>
<keyword evidence="5" id="KW-0574">Periplasm</keyword>
<evidence type="ECO:0000256" key="7">
    <source>
        <dbReference type="SAM" id="SignalP"/>
    </source>
</evidence>
<dbReference type="Pfam" id="PF00497">
    <property type="entry name" value="SBP_bac_3"/>
    <property type="match status" value="1"/>
</dbReference>
<organism evidence="9 10">
    <name type="scientific">Leeia speluncae</name>
    <dbReference type="NCBI Taxonomy" id="2884804"/>
    <lineage>
        <taxon>Bacteria</taxon>
        <taxon>Pseudomonadati</taxon>
        <taxon>Pseudomonadota</taxon>
        <taxon>Betaproteobacteria</taxon>
        <taxon>Neisseriales</taxon>
        <taxon>Leeiaceae</taxon>
        <taxon>Leeia</taxon>
    </lineage>
</organism>
<dbReference type="SUPFAM" id="SSF53850">
    <property type="entry name" value="Periplasmic binding protein-like II"/>
    <property type="match status" value="1"/>
</dbReference>
<evidence type="ECO:0000256" key="6">
    <source>
        <dbReference type="RuleBase" id="RU003744"/>
    </source>
</evidence>
<evidence type="ECO:0000256" key="4">
    <source>
        <dbReference type="ARBA" id="ARBA00022729"/>
    </source>
</evidence>
<keyword evidence="3" id="KW-0813">Transport</keyword>
<protein>
    <submittedName>
        <fullName evidence="9">ABC transporter substrate-binding protein</fullName>
    </submittedName>
</protein>
<feature type="domain" description="Solute-binding protein family 3/N-terminal" evidence="8">
    <location>
        <begin position="23"/>
        <end position="251"/>
    </location>
</feature>
<dbReference type="PANTHER" id="PTHR35936">
    <property type="entry name" value="MEMBRANE-BOUND LYTIC MUREIN TRANSGLYCOSYLASE F"/>
    <property type="match status" value="1"/>
</dbReference>
<dbReference type="RefSeq" id="WP_227181937.1">
    <property type="nucleotide sequence ID" value="NZ_JAJBZT010000012.1"/>
</dbReference>
<reference evidence="9" key="1">
    <citation type="submission" date="2021-10" db="EMBL/GenBank/DDBJ databases">
        <title>The complete genome sequence of Leeia sp. TBRC 13508.</title>
        <authorList>
            <person name="Charoenyingcharoen P."/>
            <person name="Yukphan P."/>
        </authorList>
    </citation>
    <scope>NUCLEOTIDE SEQUENCE</scope>
    <source>
        <strain evidence="9">TBRC 13508</strain>
    </source>
</reference>
<keyword evidence="4 7" id="KW-0732">Signal</keyword>
<evidence type="ECO:0000313" key="10">
    <source>
        <dbReference type="Proteomes" id="UP001165395"/>
    </source>
</evidence>
<accession>A0ABS8DA65</accession>
<proteinExistence type="inferred from homology"/>
<dbReference type="PROSITE" id="PS01039">
    <property type="entry name" value="SBP_BACTERIAL_3"/>
    <property type="match status" value="1"/>
</dbReference>
<evidence type="ECO:0000256" key="2">
    <source>
        <dbReference type="ARBA" id="ARBA00010333"/>
    </source>
</evidence>
<dbReference type="NCBIfam" id="TIGR01096">
    <property type="entry name" value="3A0103s03R"/>
    <property type="match status" value="1"/>
</dbReference>
<name>A0ABS8DA65_9NEIS</name>
<evidence type="ECO:0000256" key="3">
    <source>
        <dbReference type="ARBA" id="ARBA00022448"/>
    </source>
</evidence>
<dbReference type="CDD" id="cd13703">
    <property type="entry name" value="PBP2_HisJ_LAO"/>
    <property type="match status" value="1"/>
</dbReference>
<dbReference type="Proteomes" id="UP001165395">
    <property type="component" value="Unassembled WGS sequence"/>
</dbReference>
<dbReference type="InterPro" id="IPR018313">
    <property type="entry name" value="SBP_3_CS"/>
</dbReference>
<feature type="chain" id="PRO_5045404340" evidence="7">
    <location>
        <begin position="19"/>
        <end position="255"/>
    </location>
</feature>
<evidence type="ECO:0000256" key="5">
    <source>
        <dbReference type="ARBA" id="ARBA00022764"/>
    </source>
</evidence>
<gene>
    <name evidence="9" type="ORF">LIN78_16280</name>
</gene>
<dbReference type="InterPro" id="IPR005768">
    <property type="entry name" value="Lys_Arg_Orn-bd"/>
</dbReference>
<comment type="similarity">
    <text evidence="2 6">Belongs to the bacterial solute-binding protein 3 family.</text>
</comment>
<sequence length="255" mass="27698">MKKLFLLCLLGYSFGSNADAIKEIRFGVEAAYPPFEFKDAQGKLTGFDIELGNALCAELKAKCTWVESPFDGLIPALQAKKFDAINSAISITEKRKKVVNFTNPLYHSPTYLVAPKGSALTPTAAALKGKVIGVLRGSIQEDFANQRLKTNGVQVQSYEDQNVAFNDLASGRLDGTIVEASTAMDGFIKKPEGKGFSFAGPAVKDPLLGVGIGIAVRKEDVQLTQALNSAFEQVKKKGTFQKLMKKYFDYNIAIN</sequence>
<keyword evidence="10" id="KW-1185">Reference proteome</keyword>
<dbReference type="InterPro" id="IPR001638">
    <property type="entry name" value="Solute-binding_3/MltF_N"/>
</dbReference>
<comment type="subcellular location">
    <subcellularLocation>
        <location evidence="1">Periplasm</location>
    </subcellularLocation>
</comment>
<dbReference type="Gene3D" id="3.40.190.10">
    <property type="entry name" value="Periplasmic binding protein-like II"/>
    <property type="match status" value="2"/>
</dbReference>
<comment type="caution">
    <text evidence="9">The sequence shown here is derived from an EMBL/GenBank/DDBJ whole genome shotgun (WGS) entry which is preliminary data.</text>
</comment>
<evidence type="ECO:0000256" key="1">
    <source>
        <dbReference type="ARBA" id="ARBA00004418"/>
    </source>
</evidence>
<dbReference type="PANTHER" id="PTHR35936:SF13">
    <property type="entry name" value="HISTIDINE-BINDING PERIPLASMIC PROTEIN"/>
    <property type="match status" value="1"/>
</dbReference>
<evidence type="ECO:0000313" key="9">
    <source>
        <dbReference type="EMBL" id="MCB6185106.1"/>
    </source>
</evidence>